<comment type="caution">
    <text evidence="1">The sequence shown here is derived from an EMBL/GenBank/DDBJ whole genome shotgun (WGS) entry which is preliminary data.</text>
</comment>
<evidence type="ECO:0000313" key="2">
    <source>
        <dbReference type="Proteomes" id="UP000265541"/>
    </source>
</evidence>
<accession>A0A3A0W2P5</accession>
<organism evidence="1 2">
    <name type="scientific">Staphylococcus gallinarum</name>
    <dbReference type="NCBI Taxonomy" id="1293"/>
    <lineage>
        <taxon>Bacteria</taxon>
        <taxon>Bacillati</taxon>
        <taxon>Bacillota</taxon>
        <taxon>Bacilli</taxon>
        <taxon>Bacillales</taxon>
        <taxon>Staphylococcaceae</taxon>
        <taxon>Staphylococcus</taxon>
    </lineage>
</organism>
<dbReference type="EMBL" id="QYJN01000002">
    <property type="protein sequence ID" value="RIP36075.1"/>
    <property type="molecule type" value="Genomic_DNA"/>
</dbReference>
<dbReference type="RefSeq" id="WP_119484844.1">
    <property type="nucleotide sequence ID" value="NZ_QYJN01000002.1"/>
</dbReference>
<sequence length="121" mass="14282">MQPYLNDGEETLQVSFSLDEVAQYYSLLKQPTSKTVPPMLCACVWPKFKMFQAFAKETLLLTETVINNFHDIYVENQYTAKLTKIKQRKIKQFIQYTYNLEINKNSIKCINITQIFLERVN</sequence>
<gene>
    <name evidence="1" type="ORF">BUZ14_05330</name>
</gene>
<name>A0A3A0W2P5_STAGA</name>
<protein>
    <recommendedName>
        <fullName evidence="3">Protein VraC</fullName>
    </recommendedName>
</protein>
<dbReference type="Proteomes" id="UP000265541">
    <property type="component" value="Unassembled WGS sequence"/>
</dbReference>
<evidence type="ECO:0008006" key="3">
    <source>
        <dbReference type="Google" id="ProtNLM"/>
    </source>
</evidence>
<dbReference type="AlphaFoldDB" id="A0A3A0W2P5"/>
<reference evidence="1 2" key="1">
    <citation type="journal article" date="2016" name="Front. Microbiol.">
        <title>Comprehensive Phylogenetic Analysis of Bovine Non-aureus Staphylococci Species Based on Whole-Genome Sequencing.</title>
        <authorList>
            <person name="Naushad S."/>
            <person name="Barkema H.W."/>
            <person name="Luby C."/>
            <person name="Condas L.A."/>
            <person name="Nobrega D.B."/>
            <person name="Carson D.A."/>
            <person name="De Buck J."/>
        </authorList>
    </citation>
    <scope>NUCLEOTIDE SEQUENCE [LARGE SCALE GENOMIC DNA]</scope>
    <source>
        <strain evidence="1 2">SNUC 4781</strain>
    </source>
</reference>
<evidence type="ECO:0000313" key="1">
    <source>
        <dbReference type="EMBL" id="RIP36075.1"/>
    </source>
</evidence>
<dbReference type="OrthoDB" id="2407806at2"/>
<proteinExistence type="predicted"/>